<dbReference type="EMBL" id="GBRH01225915">
    <property type="protein sequence ID" value="JAD71980.1"/>
    <property type="molecule type" value="Transcribed_RNA"/>
</dbReference>
<reference evidence="2" key="1">
    <citation type="submission" date="2014-09" db="EMBL/GenBank/DDBJ databases">
        <authorList>
            <person name="Magalhaes I.L.F."/>
            <person name="Oliveira U."/>
            <person name="Santos F.R."/>
            <person name="Vidigal T.H.D.A."/>
            <person name="Brescovit A.D."/>
            <person name="Santos A.J."/>
        </authorList>
    </citation>
    <scope>NUCLEOTIDE SEQUENCE</scope>
    <source>
        <tissue evidence="2">Shoot tissue taken approximately 20 cm above the soil surface</tissue>
    </source>
</reference>
<protein>
    <submittedName>
        <fullName evidence="2">Uncharacterized protein</fullName>
    </submittedName>
</protein>
<proteinExistence type="predicted"/>
<name>A0A0A9CF03_ARUDO</name>
<organism evidence="2">
    <name type="scientific">Arundo donax</name>
    <name type="common">Giant reed</name>
    <name type="synonym">Donax arundinaceus</name>
    <dbReference type="NCBI Taxonomy" id="35708"/>
    <lineage>
        <taxon>Eukaryota</taxon>
        <taxon>Viridiplantae</taxon>
        <taxon>Streptophyta</taxon>
        <taxon>Embryophyta</taxon>
        <taxon>Tracheophyta</taxon>
        <taxon>Spermatophyta</taxon>
        <taxon>Magnoliopsida</taxon>
        <taxon>Liliopsida</taxon>
        <taxon>Poales</taxon>
        <taxon>Poaceae</taxon>
        <taxon>PACMAD clade</taxon>
        <taxon>Arundinoideae</taxon>
        <taxon>Arundineae</taxon>
        <taxon>Arundo</taxon>
    </lineage>
</organism>
<sequence>MCSQLTVPESYLHSARHADPPTAQPRSKPCAAQI</sequence>
<feature type="region of interest" description="Disordered" evidence="1">
    <location>
        <begin position="1"/>
        <end position="34"/>
    </location>
</feature>
<evidence type="ECO:0000256" key="1">
    <source>
        <dbReference type="SAM" id="MobiDB-lite"/>
    </source>
</evidence>
<dbReference type="AlphaFoldDB" id="A0A0A9CF03"/>
<reference evidence="2" key="2">
    <citation type="journal article" date="2015" name="Data Brief">
        <title>Shoot transcriptome of the giant reed, Arundo donax.</title>
        <authorList>
            <person name="Barrero R.A."/>
            <person name="Guerrero F.D."/>
            <person name="Moolhuijzen P."/>
            <person name="Goolsby J.A."/>
            <person name="Tidwell J."/>
            <person name="Bellgard S.E."/>
            <person name="Bellgard M.I."/>
        </authorList>
    </citation>
    <scope>NUCLEOTIDE SEQUENCE</scope>
    <source>
        <tissue evidence="2">Shoot tissue taken approximately 20 cm above the soil surface</tissue>
    </source>
</reference>
<evidence type="ECO:0000313" key="2">
    <source>
        <dbReference type="EMBL" id="JAD71980.1"/>
    </source>
</evidence>
<accession>A0A0A9CF03</accession>